<sequence>MDRLQVTGYQAQAPPGHSSNSLSAWQLRRQPPQHRPRPQQCAASNSALEEEERGVYSKREREREDNAVHLSWPPEEFPSPPWPACPRSMERARRRRSPLLPSPSSPRFPPAAGSLPPLAGGDLLRPVRPLDLLSSPTTSTSHHRLVTRQVSVSRARLPLPTSSRSDAAAASVLTWTPARGAANLAVGVVVNTASPAAAPPCNAMQRLRIPRVTGPATLGGCPGSGHVFPKITITATQRWWLGLVPVARTGAGRARAGRQDSKAAVVCHAGQERRLGRRLTTPATVSNARGAAPVGGCWAIRAAPARLEHFSPSPPPQPPFRKFFLLRFYSASPSPPPPRRGTGIMPSKWQVWGQPDGSLVWVPASDAPPTPPPAANAAAGPHDPAPPRPPPPDGAPIEETLGPDGADGRRLPSMADLLLQGTRLLSVHALARVHQSLCVPAASGV</sequence>
<feature type="compositionally biased region" description="Basic and acidic residues" evidence="1">
    <location>
        <begin position="53"/>
        <end position="67"/>
    </location>
</feature>
<name>A0A835ASL8_9POAL</name>
<feature type="compositionally biased region" description="Low complexity" evidence="1">
    <location>
        <begin position="110"/>
        <end position="122"/>
    </location>
</feature>
<feature type="compositionally biased region" description="Pro residues" evidence="1">
    <location>
        <begin position="75"/>
        <end position="84"/>
    </location>
</feature>
<dbReference type="Proteomes" id="UP000636709">
    <property type="component" value="Unassembled WGS sequence"/>
</dbReference>
<evidence type="ECO:0000256" key="1">
    <source>
        <dbReference type="SAM" id="MobiDB-lite"/>
    </source>
</evidence>
<evidence type="ECO:0000313" key="3">
    <source>
        <dbReference type="Proteomes" id="UP000636709"/>
    </source>
</evidence>
<proteinExistence type="predicted"/>
<keyword evidence="3" id="KW-1185">Reference proteome</keyword>
<organism evidence="2 3">
    <name type="scientific">Digitaria exilis</name>
    <dbReference type="NCBI Taxonomy" id="1010633"/>
    <lineage>
        <taxon>Eukaryota</taxon>
        <taxon>Viridiplantae</taxon>
        <taxon>Streptophyta</taxon>
        <taxon>Embryophyta</taxon>
        <taxon>Tracheophyta</taxon>
        <taxon>Spermatophyta</taxon>
        <taxon>Magnoliopsida</taxon>
        <taxon>Liliopsida</taxon>
        <taxon>Poales</taxon>
        <taxon>Poaceae</taxon>
        <taxon>PACMAD clade</taxon>
        <taxon>Panicoideae</taxon>
        <taxon>Panicodae</taxon>
        <taxon>Paniceae</taxon>
        <taxon>Anthephorinae</taxon>
        <taxon>Digitaria</taxon>
    </lineage>
</organism>
<gene>
    <name evidence="2" type="ORF">HU200_055594</name>
</gene>
<dbReference type="AlphaFoldDB" id="A0A835ASL8"/>
<feature type="region of interest" description="Disordered" evidence="1">
    <location>
        <begin position="359"/>
        <end position="409"/>
    </location>
</feature>
<feature type="compositionally biased region" description="Pro residues" evidence="1">
    <location>
        <begin position="100"/>
        <end position="109"/>
    </location>
</feature>
<feature type="compositionally biased region" description="Pro residues" evidence="1">
    <location>
        <begin position="383"/>
        <end position="394"/>
    </location>
</feature>
<feature type="region of interest" description="Disordered" evidence="1">
    <location>
        <begin position="1"/>
        <end position="122"/>
    </location>
</feature>
<reference evidence="2" key="1">
    <citation type="submission" date="2020-07" db="EMBL/GenBank/DDBJ databases">
        <title>Genome sequence and genetic diversity analysis of an under-domesticated orphan crop, white fonio (Digitaria exilis).</title>
        <authorList>
            <person name="Bennetzen J.L."/>
            <person name="Chen S."/>
            <person name="Ma X."/>
            <person name="Wang X."/>
            <person name="Yssel A.E.J."/>
            <person name="Chaluvadi S.R."/>
            <person name="Johnson M."/>
            <person name="Gangashetty P."/>
            <person name="Hamidou F."/>
            <person name="Sanogo M.D."/>
            <person name="Zwaenepoel A."/>
            <person name="Wallace J."/>
            <person name="Van De Peer Y."/>
            <person name="Van Deynze A."/>
        </authorList>
    </citation>
    <scope>NUCLEOTIDE SEQUENCE</scope>
    <source>
        <tissue evidence="2">Leaves</tissue>
    </source>
</reference>
<comment type="caution">
    <text evidence="2">The sequence shown here is derived from an EMBL/GenBank/DDBJ whole genome shotgun (WGS) entry which is preliminary data.</text>
</comment>
<evidence type="ECO:0000313" key="2">
    <source>
        <dbReference type="EMBL" id="KAF8663006.1"/>
    </source>
</evidence>
<accession>A0A835ASL8</accession>
<dbReference type="EMBL" id="JACEFO010002379">
    <property type="protein sequence ID" value="KAF8663006.1"/>
    <property type="molecule type" value="Genomic_DNA"/>
</dbReference>
<protein>
    <submittedName>
        <fullName evidence="2">Uncharacterized protein</fullName>
    </submittedName>
</protein>